<dbReference type="Gramene" id="RZC77324">
    <property type="protein sequence ID" value="RZC77324"/>
    <property type="gene ID" value="C5167_001472"/>
</dbReference>
<evidence type="ECO:0000313" key="1">
    <source>
        <dbReference type="EMBL" id="RZC77324.1"/>
    </source>
</evidence>
<name>A0A4Y7KVF3_PAPSO</name>
<proteinExistence type="predicted"/>
<gene>
    <name evidence="1" type="ORF">C5167_001472</name>
</gene>
<dbReference type="EMBL" id="CM010723">
    <property type="protein sequence ID" value="RZC77324.1"/>
    <property type="molecule type" value="Genomic_DNA"/>
</dbReference>
<sequence length="67" mass="7309">MRIEGVKLELHDCILLIAGAPLGEELKGILIHVQVKVGTRSALLNFGSPVDASQLYKLLHALHPHPH</sequence>
<accession>A0A4Y7KVF3</accession>
<dbReference type="Proteomes" id="UP000316621">
    <property type="component" value="Chromosome 9"/>
</dbReference>
<evidence type="ECO:0000313" key="2">
    <source>
        <dbReference type="Proteomes" id="UP000316621"/>
    </source>
</evidence>
<reference evidence="1 2" key="1">
    <citation type="journal article" date="2018" name="Science">
        <title>The opium poppy genome and morphinan production.</title>
        <authorList>
            <person name="Guo L."/>
            <person name="Winzer T."/>
            <person name="Yang X."/>
            <person name="Li Y."/>
            <person name="Ning Z."/>
            <person name="He Z."/>
            <person name="Teodor R."/>
            <person name="Lu Y."/>
            <person name="Bowser T.A."/>
            <person name="Graham I.A."/>
            <person name="Ye K."/>
        </authorList>
    </citation>
    <scope>NUCLEOTIDE SEQUENCE [LARGE SCALE GENOMIC DNA]</scope>
    <source>
        <strain evidence="2">cv. HN1</strain>
        <tissue evidence="1">Leaves</tissue>
    </source>
</reference>
<organism evidence="1 2">
    <name type="scientific">Papaver somniferum</name>
    <name type="common">Opium poppy</name>
    <dbReference type="NCBI Taxonomy" id="3469"/>
    <lineage>
        <taxon>Eukaryota</taxon>
        <taxon>Viridiplantae</taxon>
        <taxon>Streptophyta</taxon>
        <taxon>Embryophyta</taxon>
        <taxon>Tracheophyta</taxon>
        <taxon>Spermatophyta</taxon>
        <taxon>Magnoliopsida</taxon>
        <taxon>Ranunculales</taxon>
        <taxon>Papaveraceae</taxon>
        <taxon>Papaveroideae</taxon>
        <taxon>Papaver</taxon>
    </lineage>
</organism>
<dbReference type="AlphaFoldDB" id="A0A4Y7KVF3"/>
<protein>
    <submittedName>
        <fullName evidence="1">Uncharacterized protein</fullName>
    </submittedName>
</protein>
<keyword evidence="2" id="KW-1185">Reference proteome</keyword>